<dbReference type="GO" id="GO:0008453">
    <property type="term" value="F:alanine-glyoxylate transaminase activity"/>
    <property type="evidence" value="ECO:0007669"/>
    <property type="project" value="TreeGrafter"/>
</dbReference>
<dbReference type="AlphaFoldDB" id="A0A0B2VKZ9"/>
<dbReference type="GO" id="GO:0005777">
    <property type="term" value="C:peroxisome"/>
    <property type="evidence" value="ECO:0007669"/>
    <property type="project" value="TreeGrafter"/>
</dbReference>
<reference evidence="3 4" key="1">
    <citation type="submission" date="2014-11" db="EMBL/GenBank/DDBJ databases">
        <title>Genetic blueprint of the zoonotic pathogen Toxocara canis.</title>
        <authorList>
            <person name="Zhu X.-Q."/>
            <person name="Korhonen P.K."/>
            <person name="Cai H."/>
            <person name="Young N.D."/>
            <person name="Nejsum P."/>
            <person name="von Samson-Himmelstjerna G."/>
            <person name="Boag P.R."/>
            <person name="Tan P."/>
            <person name="Li Q."/>
            <person name="Min J."/>
            <person name="Yang Y."/>
            <person name="Wang X."/>
            <person name="Fang X."/>
            <person name="Hall R.S."/>
            <person name="Hofmann A."/>
            <person name="Sternberg P.W."/>
            <person name="Jex A.R."/>
            <person name="Gasser R.B."/>
        </authorList>
    </citation>
    <scope>NUCLEOTIDE SEQUENCE [LARGE SCALE GENOMIC DNA]</scope>
    <source>
        <strain evidence="3">PN_DK_2014</strain>
    </source>
</reference>
<dbReference type="Gene3D" id="3.40.640.10">
    <property type="entry name" value="Type I PLP-dependent aspartate aminotransferase-like (Major domain)"/>
    <property type="match status" value="1"/>
</dbReference>
<dbReference type="OrthoDB" id="7403325at2759"/>
<dbReference type="PANTHER" id="PTHR21152">
    <property type="entry name" value="AMINOTRANSFERASE CLASS V"/>
    <property type="match status" value="1"/>
</dbReference>
<dbReference type="STRING" id="6265.A0A0B2VKZ9"/>
<keyword evidence="3" id="KW-0670">Pyruvate</keyword>
<dbReference type="InterPro" id="IPR015424">
    <property type="entry name" value="PyrdxlP-dep_Trfase"/>
</dbReference>
<evidence type="ECO:0000256" key="2">
    <source>
        <dbReference type="ARBA" id="ARBA00022898"/>
    </source>
</evidence>
<evidence type="ECO:0000313" key="4">
    <source>
        <dbReference type="Proteomes" id="UP000031036"/>
    </source>
</evidence>
<gene>
    <name evidence="3" type="primary">AGXT</name>
    <name evidence="3" type="ORF">Tcan_11681</name>
</gene>
<dbReference type="PANTHER" id="PTHR21152:SF40">
    <property type="entry name" value="ALANINE--GLYOXYLATE AMINOTRANSFERASE"/>
    <property type="match status" value="1"/>
</dbReference>
<dbReference type="GO" id="GO:0004760">
    <property type="term" value="F:L-serine-pyruvate transaminase activity"/>
    <property type="evidence" value="ECO:0007669"/>
    <property type="project" value="TreeGrafter"/>
</dbReference>
<comment type="cofactor">
    <cofactor evidence="1">
        <name>pyridoxal 5'-phosphate</name>
        <dbReference type="ChEBI" id="CHEBI:597326"/>
    </cofactor>
</comment>
<dbReference type="SUPFAM" id="SSF53383">
    <property type="entry name" value="PLP-dependent transferases"/>
    <property type="match status" value="1"/>
</dbReference>
<accession>A0A0B2VKZ9</accession>
<keyword evidence="4" id="KW-1185">Reference proteome</keyword>
<keyword evidence="3" id="KW-0808">Transferase</keyword>
<dbReference type="GO" id="GO:0019265">
    <property type="term" value="P:glycine biosynthetic process, by transamination of glyoxylate"/>
    <property type="evidence" value="ECO:0007669"/>
    <property type="project" value="TreeGrafter"/>
</dbReference>
<evidence type="ECO:0000256" key="1">
    <source>
        <dbReference type="ARBA" id="ARBA00001933"/>
    </source>
</evidence>
<dbReference type="InterPro" id="IPR015421">
    <property type="entry name" value="PyrdxlP-dep_Trfase_major"/>
</dbReference>
<dbReference type="Proteomes" id="UP000031036">
    <property type="component" value="Unassembled WGS sequence"/>
</dbReference>
<dbReference type="EMBL" id="JPKZ01001408">
    <property type="protein sequence ID" value="KHN82127.1"/>
    <property type="molecule type" value="Genomic_DNA"/>
</dbReference>
<protein>
    <submittedName>
        <fullName evidence="3">Serine--pyruvate aminotransferase, mitochondrial</fullName>
    </submittedName>
</protein>
<organism evidence="3 4">
    <name type="scientific">Toxocara canis</name>
    <name type="common">Canine roundworm</name>
    <dbReference type="NCBI Taxonomy" id="6265"/>
    <lineage>
        <taxon>Eukaryota</taxon>
        <taxon>Metazoa</taxon>
        <taxon>Ecdysozoa</taxon>
        <taxon>Nematoda</taxon>
        <taxon>Chromadorea</taxon>
        <taxon>Rhabditida</taxon>
        <taxon>Spirurina</taxon>
        <taxon>Ascaridomorpha</taxon>
        <taxon>Ascaridoidea</taxon>
        <taxon>Toxocaridae</taxon>
        <taxon>Toxocara</taxon>
    </lineage>
</organism>
<proteinExistence type="predicted"/>
<name>A0A0B2VKZ9_TOXCA</name>
<evidence type="ECO:0000313" key="3">
    <source>
        <dbReference type="EMBL" id="KHN82127.1"/>
    </source>
</evidence>
<comment type="caution">
    <text evidence="3">The sequence shown here is derived from an EMBL/GenBank/DDBJ whole genome shotgun (WGS) entry which is preliminary data.</text>
</comment>
<sequence length="128" mass="14225">MVHMDQKVQKFKIFGKKVTSEPKHMLAAHIRGHLPRAAFSRATLVKRGSNMSAIKQPNCLLIEPNIPNRLLMGPGPSNMTAEIRRSQSQSLLGHLDPNFLKIMDDVKEGLRYAFQTNNALTFAISGTG</sequence>
<keyword evidence="2" id="KW-0663">Pyridoxal phosphate</keyword>
<keyword evidence="3" id="KW-0032">Aminotransferase</keyword>